<feature type="region of interest" description="Disordered" evidence="8">
    <location>
        <begin position="1"/>
        <end position="21"/>
    </location>
</feature>
<dbReference type="EMBL" id="CP017316">
    <property type="protein sequence ID" value="AOT62609.1"/>
    <property type="molecule type" value="Genomic_DNA"/>
</dbReference>
<evidence type="ECO:0000256" key="4">
    <source>
        <dbReference type="ARBA" id="ARBA00023002"/>
    </source>
</evidence>
<evidence type="ECO:0000256" key="2">
    <source>
        <dbReference type="ARBA" id="ARBA00022617"/>
    </source>
</evidence>
<dbReference type="GO" id="GO:0008395">
    <property type="term" value="F:steroid hydroxylase activity"/>
    <property type="evidence" value="ECO:0007669"/>
    <property type="project" value="TreeGrafter"/>
</dbReference>
<evidence type="ECO:0000313" key="9">
    <source>
        <dbReference type="EMBL" id="AOT62609.1"/>
    </source>
</evidence>
<dbReference type="KEGG" id="srn:A4G23_05508"/>
<dbReference type="GO" id="GO:0020037">
    <property type="term" value="F:heme binding"/>
    <property type="evidence" value="ECO:0007669"/>
    <property type="project" value="InterPro"/>
</dbReference>
<name>A0A1D8GAY3_9ACTN</name>
<keyword evidence="4 7" id="KW-0560">Oxidoreductase</keyword>
<gene>
    <name evidence="9" type="ORF">A4G23_05508</name>
</gene>
<evidence type="ECO:0000256" key="6">
    <source>
        <dbReference type="ARBA" id="ARBA00023033"/>
    </source>
</evidence>
<dbReference type="InterPro" id="IPR002397">
    <property type="entry name" value="Cyt_P450_B"/>
</dbReference>
<dbReference type="GO" id="GO:0036199">
    <property type="term" value="F:cholest-4-en-3-one 26-monooxygenase activity"/>
    <property type="evidence" value="ECO:0007669"/>
    <property type="project" value="TreeGrafter"/>
</dbReference>
<organism evidence="9 10">
    <name type="scientific">Streptomyces rubrolavendulae</name>
    <dbReference type="NCBI Taxonomy" id="285473"/>
    <lineage>
        <taxon>Bacteria</taxon>
        <taxon>Bacillati</taxon>
        <taxon>Actinomycetota</taxon>
        <taxon>Actinomycetes</taxon>
        <taxon>Kitasatosporales</taxon>
        <taxon>Streptomycetaceae</taxon>
        <taxon>Streptomyces</taxon>
    </lineage>
</organism>
<dbReference type="PATRIC" id="fig|285473.5.peg.5808"/>
<proteinExistence type="inferred from homology"/>
<dbReference type="FunFam" id="1.10.630.10:FF:000018">
    <property type="entry name" value="Cytochrome P450 monooxygenase"/>
    <property type="match status" value="1"/>
</dbReference>
<protein>
    <submittedName>
        <fullName evidence="9">Cytochrome P450-terp</fullName>
        <ecNumber evidence="9">1.14.-.-</ecNumber>
    </submittedName>
</protein>
<reference evidence="9 10" key="1">
    <citation type="submission" date="2016-09" db="EMBL/GenBank/DDBJ databases">
        <title>Streptomyces rubrolavendulae MJM4426 Genome sequencing and assembly.</title>
        <authorList>
            <person name="Kim J.-G."/>
        </authorList>
    </citation>
    <scope>NUCLEOTIDE SEQUENCE [LARGE SCALE GENOMIC DNA]</scope>
    <source>
        <strain evidence="9 10">MJM4426</strain>
    </source>
</reference>
<evidence type="ECO:0000256" key="7">
    <source>
        <dbReference type="RuleBase" id="RU000461"/>
    </source>
</evidence>
<dbReference type="PROSITE" id="PS00086">
    <property type="entry name" value="CYTOCHROME_P450"/>
    <property type="match status" value="1"/>
</dbReference>
<evidence type="ECO:0000313" key="10">
    <source>
        <dbReference type="Proteomes" id="UP000095349"/>
    </source>
</evidence>
<dbReference type="InterPro" id="IPR017972">
    <property type="entry name" value="Cyt_P450_CS"/>
</dbReference>
<dbReference type="Pfam" id="PF00067">
    <property type="entry name" value="p450"/>
    <property type="match status" value="1"/>
</dbReference>
<dbReference type="OrthoDB" id="5241086at2"/>
<dbReference type="GO" id="GO:0006707">
    <property type="term" value="P:cholesterol catabolic process"/>
    <property type="evidence" value="ECO:0007669"/>
    <property type="project" value="TreeGrafter"/>
</dbReference>
<sequence>MRDGSGRPAEAGLEGVDLFDPRFHGEGDPHAVWARMREHAPLHRQTLPDGRAFWSVTRHADACRVLGEHRTFTSERGSLLMQLGTPDAASGRMLVATDPPRHTALRRPLNRLFAGPALHAAEDRVRRAVRSVLAPAAREGRWDLARRAGLLPMAVAGALMDLPEEDGERLLHWTGMAAAPEDPDFRVASAGATLAVAHHRLFAYFTDLVARRRGTEGEDAVRLLLSMRTDEGPLSDEEAVVNCYSMLLGANATTPHAVAGTVLALMEHPEQYAAVREDRSLVPGLVEEGLRWTSPASSFLRYAVVDAELSGGVVPAGDAVAVWVGSANRDERVFADPYRFDVRRTDNRHLAFGFGPHYCLGAAVSRLTLRIFFEEALDAVEEFRPAGRPRHLVSNFVAGLAELPVRTRPRRD</sequence>
<dbReference type="Gene3D" id="1.10.630.10">
    <property type="entry name" value="Cytochrome P450"/>
    <property type="match status" value="1"/>
</dbReference>
<dbReference type="Proteomes" id="UP000095349">
    <property type="component" value="Chromosome"/>
</dbReference>
<evidence type="ECO:0000256" key="8">
    <source>
        <dbReference type="SAM" id="MobiDB-lite"/>
    </source>
</evidence>
<dbReference type="RefSeq" id="WP_069979361.1">
    <property type="nucleotide sequence ID" value="NZ_CP017316.1"/>
</dbReference>
<evidence type="ECO:0000256" key="1">
    <source>
        <dbReference type="ARBA" id="ARBA00010617"/>
    </source>
</evidence>
<dbReference type="InterPro" id="IPR036396">
    <property type="entry name" value="Cyt_P450_sf"/>
</dbReference>
<comment type="similarity">
    <text evidence="1 7">Belongs to the cytochrome P450 family.</text>
</comment>
<keyword evidence="3 7" id="KW-0479">Metal-binding</keyword>
<dbReference type="GO" id="GO:0005506">
    <property type="term" value="F:iron ion binding"/>
    <property type="evidence" value="ECO:0007669"/>
    <property type="project" value="InterPro"/>
</dbReference>
<evidence type="ECO:0000256" key="5">
    <source>
        <dbReference type="ARBA" id="ARBA00023004"/>
    </source>
</evidence>
<dbReference type="InterPro" id="IPR001128">
    <property type="entry name" value="Cyt_P450"/>
</dbReference>
<keyword evidence="2 7" id="KW-0349">Heme</keyword>
<keyword evidence="5 7" id="KW-0408">Iron</keyword>
<dbReference type="PRINTS" id="PR00359">
    <property type="entry name" value="BP450"/>
</dbReference>
<dbReference type="CDD" id="cd11033">
    <property type="entry name" value="CYP142-like"/>
    <property type="match status" value="1"/>
</dbReference>
<dbReference type="PANTHER" id="PTHR46696">
    <property type="entry name" value="P450, PUTATIVE (EUROFUNG)-RELATED"/>
    <property type="match status" value="1"/>
</dbReference>
<keyword evidence="6 7" id="KW-0503">Monooxygenase</keyword>
<accession>A0A1D8GAY3</accession>
<keyword evidence="10" id="KW-1185">Reference proteome</keyword>
<dbReference type="STRING" id="285473.A4G23_05508"/>
<dbReference type="AlphaFoldDB" id="A0A1D8GAY3"/>
<dbReference type="EC" id="1.14.-.-" evidence="9"/>
<dbReference type="PANTHER" id="PTHR46696:SF4">
    <property type="entry name" value="BIOTIN BIOSYNTHESIS CYTOCHROME P450"/>
    <property type="match status" value="1"/>
</dbReference>
<evidence type="ECO:0000256" key="3">
    <source>
        <dbReference type="ARBA" id="ARBA00022723"/>
    </source>
</evidence>
<dbReference type="SUPFAM" id="SSF48264">
    <property type="entry name" value="Cytochrome P450"/>
    <property type="match status" value="1"/>
</dbReference>